<evidence type="ECO:0000313" key="5">
    <source>
        <dbReference type="Proteomes" id="UP001642464"/>
    </source>
</evidence>
<feature type="domain" description="PIPK" evidence="3">
    <location>
        <begin position="1"/>
        <end position="103"/>
    </location>
</feature>
<keyword evidence="5" id="KW-1185">Reference proteome</keyword>
<accession>A0ABP0R528</accession>
<evidence type="ECO:0000313" key="4">
    <source>
        <dbReference type="EMBL" id="CAK9094431.1"/>
    </source>
</evidence>
<keyword evidence="1" id="KW-0418">Kinase</keyword>
<feature type="region of interest" description="Disordered" evidence="2">
    <location>
        <begin position="130"/>
        <end position="160"/>
    </location>
</feature>
<dbReference type="Proteomes" id="UP001642464">
    <property type="component" value="Unassembled WGS sequence"/>
</dbReference>
<evidence type="ECO:0000256" key="2">
    <source>
        <dbReference type="SAM" id="MobiDB-lite"/>
    </source>
</evidence>
<dbReference type="PROSITE" id="PS51455">
    <property type="entry name" value="PIPK"/>
    <property type="match status" value="1"/>
</dbReference>
<comment type="caution">
    <text evidence="4">The sequence shown here is derived from an EMBL/GenBank/DDBJ whole genome shotgun (WGS) entry which is preliminary data.</text>
</comment>
<gene>
    <name evidence="4" type="ORF">SCF082_LOCUS44388</name>
</gene>
<organism evidence="4 5">
    <name type="scientific">Durusdinium trenchii</name>
    <dbReference type="NCBI Taxonomy" id="1381693"/>
    <lineage>
        <taxon>Eukaryota</taxon>
        <taxon>Sar</taxon>
        <taxon>Alveolata</taxon>
        <taxon>Dinophyceae</taxon>
        <taxon>Suessiales</taxon>
        <taxon>Symbiodiniaceae</taxon>
        <taxon>Durusdinium</taxon>
    </lineage>
</organism>
<keyword evidence="1" id="KW-0547">Nucleotide-binding</keyword>
<dbReference type="Gene3D" id="3.30.810.10">
    <property type="entry name" value="2-Layer Sandwich"/>
    <property type="match status" value="1"/>
</dbReference>
<dbReference type="SUPFAM" id="SSF56104">
    <property type="entry name" value="SAICAR synthase-like"/>
    <property type="match status" value="1"/>
</dbReference>
<proteinExistence type="predicted"/>
<keyword evidence="1" id="KW-0067">ATP-binding</keyword>
<dbReference type="EMBL" id="CAXAMM010040640">
    <property type="protein sequence ID" value="CAK9094431.1"/>
    <property type="molecule type" value="Genomic_DNA"/>
</dbReference>
<reference evidence="4 5" key="1">
    <citation type="submission" date="2024-02" db="EMBL/GenBank/DDBJ databases">
        <authorList>
            <person name="Chen Y."/>
            <person name="Shah S."/>
            <person name="Dougan E. K."/>
            <person name="Thang M."/>
            <person name="Chan C."/>
        </authorList>
    </citation>
    <scope>NUCLEOTIDE SEQUENCE [LARGE SCALE GENOMIC DNA]</scope>
</reference>
<protein>
    <recommendedName>
        <fullName evidence="3">PIPK domain-containing protein</fullName>
    </recommendedName>
</protein>
<keyword evidence="1" id="KW-0808">Transferase</keyword>
<sequence length="160" mass="17505">MRRDVSWLAGQRLMDYSLLVAIKDHKETPTKGLPAGQPYVRQTSEGPIAVQMSIIDFLQRWTMGKRSLAESCFSEFLPSPWDGRITALLAPSKSLKGALAGPVGRNKATIPPRAYAARFAVHFTQHVVTAQEGARRAEGARRRRGGGASRPPGQAPPMWA</sequence>
<dbReference type="InterPro" id="IPR027483">
    <property type="entry name" value="PInositol-4-P-4/5-kinase_C_sf"/>
</dbReference>
<evidence type="ECO:0000256" key="1">
    <source>
        <dbReference type="PROSITE-ProRule" id="PRU00781"/>
    </source>
</evidence>
<evidence type="ECO:0000259" key="3">
    <source>
        <dbReference type="PROSITE" id="PS51455"/>
    </source>
</evidence>
<name>A0ABP0R528_9DINO</name>
<dbReference type="InterPro" id="IPR002498">
    <property type="entry name" value="PInositol-4-P-4/5-kinase_core"/>
</dbReference>